<feature type="domain" description="NodB homology" evidence="3">
    <location>
        <begin position="54"/>
        <end position="253"/>
    </location>
</feature>
<evidence type="ECO:0000259" key="3">
    <source>
        <dbReference type="PROSITE" id="PS51677"/>
    </source>
</evidence>
<dbReference type="PROSITE" id="PS51677">
    <property type="entry name" value="NODB"/>
    <property type="match status" value="1"/>
</dbReference>
<dbReference type="InterPro" id="IPR011330">
    <property type="entry name" value="Glyco_hydro/deAcase_b/a-brl"/>
</dbReference>
<dbReference type="EMBL" id="QROV01000004">
    <property type="protein sequence ID" value="RHL62858.1"/>
    <property type="molecule type" value="Genomic_DNA"/>
</dbReference>
<dbReference type="SUPFAM" id="SSF88713">
    <property type="entry name" value="Glycoside hydrolase/deacetylase"/>
    <property type="match status" value="1"/>
</dbReference>
<dbReference type="GO" id="GO:0005576">
    <property type="term" value="C:extracellular region"/>
    <property type="evidence" value="ECO:0007669"/>
    <property type="project" value="UniProtKB-SubCell"/>
</dbReference>
<gene>
    <name evidence="4" type="ORF">DW011_04175</name>
</gene>
<dbReference type="InterPro" id="IPR051398">
    <property type="entry name" value="Polysacch_Deacetylase"/>
</dbReference>
<dbReference type="Pfam" id="PF01522">
    <property type="entry name" value="Polysacc_deac_1"/>
    <property type="match status" value="1"/>
</dbReference>
<dbReference type="AlphaFoldDB" id="A0A415M4L4"/>
<proteinExistence type="predicted"/>
<dbReference type="PANTHER" id="PTHR34216:SF3">
    <property type="entry name" value="POLY-BETA-1,6-N-ACETYL-D-GLUCOSAMINE N-DEACETYLASE"/>
    <property type="match status" value="1"/>
</dbReference>
<dbReference type="InterPro" id="IPR002509">
    <property type="entry name" value="NODB_dom"/>
</dbReference>
<dbReference type="Gene3D" id="3.20.20.370">
    <property type="entry name" value="Glycoside hydrolase/deacetylase"/>
    <property type="match status" value="1"/>
</dbReference>
<dbReference type="CDD" id="cd10918">
    <property type="entry name" value="CE4_NodB_like_5s_6s"/>
    <property type="match status" value="1"/>
</dbReference>
<protein>
    <submittedName>
        <fullName evidence="4">Polysaccharide deacetylase family protein</fullName>
    </submittedName>
</protein>
<dbReference type="RefSeq" id="WP_118417359.1">
    <property type="nucleotide sequence ID" value="NZ_JADNDW010000028.1"/>
</dbReference>
<name>A0A415M4L4_BACT4</name>
<accession>A0A415M4L4</accession>
<evidence type="ECO:0000256" key="1">
    <source>
        <dbReference type="ARBA" id="ARBA00004613"/>
    </source>
</evidence>
<organism evidence="4 5">
    <name type="scientific">Bacteroides thetaiotaomicron</name>
    <dbReference type="NCBI Taxonomy" id="818"/>
    <lineage>
        <taxon>Bacteria</taxon>
        <taxon>Pseudomonadati</taxon>
        <taxon>Bacteroidota</taxon>
        <taxon>Bacteroidia</taxon>
        <taxon>Bacteroidales</taxon>
        <taxon>Bacteroidaceae</taxon>
        <taxon>Bacteroides</taxon>
    </lineage>
</organism>
<sequence>MSVVLMYHDVFTRDKKESGFQAVGAVPYKISVEDFEKQLIAIRDYCEYNRVSKEAVNLTFDDGGVSFYTVISDILEKYGFKGVFFISTAYVGTDGFLSREQIKILAERGHEIGAHSHTHPSLNDASKMKEQELLDEWVTSIKYLNEILNYSITSVSLPNGFCSKTTLKSIAECGIKQVYTSTATTKRKYWNGIEMIGRYAIQDGMSPEHVLSIVNNPIVRMKLRIKNSMLSIVKFILGNCYSKFKKWLLLRRK</sequence>
<reference evidence="4 5" key="1">
    <citation type="submission" date="2018-08" db="EMBL/GenBank/DDBJ databases">
        <title>A genome reference for cultivated species of the human gut microbiota.</title>
        <authorList>
            <person name="Zou Y."/>
            <person name="Xue W."/>
            <person name="Luo G."/>
        </authorList>
    </citation>
    <scope>NUCLEOTIDE SEQUENCE [LARGE SCALE GENOMIC DNA]</scope>
    <source>
        <strain evidence="4 5">AF37-12</strain>
    </source>
</reference>
<comment type="caution">
    <text evidence="4">The sequence shown here is derived from an EMBL/GenBank/DDBJ whole genome shotgun (WGS) entry which is preliminary data.</text>
</comment>
<evidence type="ECO:0000313" key="5">
    <source>
        <dbReference type="Proteomes" id="UP000283616"/>
    </source>
</evidence>
<dbReference type="GO" id="GO:0016810">
    <property type="term" value="F:hydrolase activity, acting on carbon-nitrogen (but not peptide) bonds"/>
    <property type="evidence" value="ECO:0007669"/>
    <property type="project" value="InterPro"/>
</dbReference>
<dbReference type="Proteomes" id="UP000283616">
    <property type="component" value="Unassembled WGS sequence"/>
</dbReference>
<evidence type="ECO:0000256" key="2">
    <source>
        <dbReference type="ARBA" id="ARBA00022729"/>
    </source>
</evidence>
<evidence type="ECO:0000313" key="4">
    <source>
        <dbReference type="EMBL" id="RHL62858.1"/>
    </source>
</evidence>
<keyword evidence="2" id="KW-0732">Signal</keyword>
<dbReference type="PANTHER" id="PTHR34216">
    <property type="match status" value="1"/>
</dbReference>
<comment type="subcellular location">
    <subcellularLocation>
        <location evidence="1">Secreted</location>
    </subcellularLocation>
</comment>
<dbReference type="GO" id="GO:0005975">
    <property type="term" value="P:carbohydrate metabolic process"/>
    <property type="evidence" value="ECO:0007669"/>
    <property type="project" value="InterPro"/>
</dbReference>